<dbReference type="GO" id="GO:0006633">
    <property type="term" value="P:fatty acid biosynthetic process"/>
    <property type="evidence" value="ECO:0007669"/>
    <property type="project" value="TreeGrafter"/>
</dbReference>
<dbReference type="AlphaFoldDB" id="A0AAE4AUL7"/>
<dbReference type="InterPro" id="IPR020841">
    <property type="entry name" value="PKS_Beta-ketoAc_synthase_dom"/>
</dbReference>
<evidence type="ECO:0000256" key="2">
    <source>
        <dbReference type="ARBA" id="ARBA00022679"/>
    </source>
</evidence>
<protein>
    <submittedName>
        <fullName evidence="5">3-oxoacyl-[acyl-carrier-protein] synthase II</fullName>
        <ecNumber evidence="5">2.3.1.179</ecNumber>
    </submittedName>
</protein>
<keyword evidence="5" id="KW-0012">Acyltransferase</keyword>
<dbReference type="RefSeq" id="WP_307234882.1">
    <property type="nucleotide sequence ID" value="NZ_JAUSUZ010000001.1"/>
</dbReference>
<dbReference type="SMART" id="SM00825">
    <property type="entry name" value="PKS_KS"/>
    <property type="match status" value="1"/>
</dbReference>
<dbReference type="Gene3D" id="3.40.47.10">
    <property type="match status" value="1"/>
</dbReference>
<dbReference type="SUPFAM" id="SSF53901">
    <property type="entry name" value="Thiolase-like"/>
    <property type="match status" value="2"/>
</dbReference>
<evidence type="ECO:0000313" key="6">
    <source>
        <dbReference type="Proteomes" id="UP001240236"/>
    </source>
</evidence>
<evidence type="ECO:0000313" key="5">
    <source>
        <dbReference type="EMBL" id="MDQ0363900.1"/>
    </source>
</evidence>
<dbReference type="PANTHER" id="PTHR11712">
    <property type="entry name" value="POLYKETIDE SYNTHASE-RELATED"/>
    <property type="match status" value="1"/>
</dbReference>
<dbReference type="Pfam" id="PF02801">
    <property type="entry name" value="Ketoacyl-synt_C"/>
    <property type="match status" value="1"/>
</dbReference>
<reference evidence="5 6" key="1">
    <citation type="submission" date="2023-07" db="EMBL/GenBank/DDBJ databases">
        <title>Sequencing the genomes of 1000 actinobacteria strains.</title>
        <authorList>
            <person name="Klenk H.-P."/>
        </authorList>
    </citation>
    <scope>NUCLEOTIDE SEQUENCE [LARGE SCALE GENOMIC DNA]</scope>
    <source>
        <strain evidence="5 6">DSM 44709</strain>
    </source>
</reference>
<dbReference type="EC" id="2.3.1.179" evidence="5"/>
<dbReference type="PANTHER" id="PTHR11712:SF336">
    <property type="entry name" value="3-OXOACYL-[ACYL-CARRIER-PROTEIN] SYNTHASE, MITOCHONDRIAL"/>
    <property type="match status" value="1"/>
</dbReference>
<sequence length="381" mass="39940">MNGGHLVTGLGAIAGIGRTSAEIFDSLCAGHSGLGEIKGFDRGRFRTRHAYEIDDRPAGGDVPLRATRWLEHAVAQAAAEAGLGDDLSDVPVLIGTTLRELRSVELSWRDGIPFDVRDLHFGTALARRFGAAQTYTVANACSASLYAAALGVDLLTTGAADTVLVAGVDTITESTYGLLDRCYAEAPDRVRPFDRARRGMLQGEGAAAIVLRREEDGPAGGRVYARLRGVAVNCDAVHPSAPDAATIAAAVTEAHRRARVGPEDVDLLMLHGTGTALNDEAEAHAIGKVFGGVPRLPRMTAIKSMTGHTAGASGLHSLLVAIESLRAGFVPPILHLDDPIDEVAGFPLVRGSAIAEEMRIAQVDSFGFGGLNAVAVVERMD</sequence>
<comment type="caution">
    <text evidence="5">The sequence shown here is derived from an EMBL/GenBank/DDBJ whole genome shotgun (WGS) entry which is preliminary data.</text>
</comment>
<dbReference type="InterPro" id="IPR016039">
    <property type="entry name" value="Thiolase-like"/>
</dbReference>
<evidence type="ECO:0000256" key="1">
    <source>
        <dbReference type="ARBA" id="ARBA00008467"/>
    </source>
</evidence>
<keyword evidence="6" id="KW-1185">Reference proteome</keyword>
<dbReference type="InterPro" id="IPR014030">
    <property type="entry name" value="Ketoacyl_synth_N"/>
</dbReference>
<accession>A0AAE4AUL7</accession>
<dbReference type="EMBL" id="JAUSUZ010000001">
    <property type="protein sequence ID" value="MDQ0363900.1"/>
    <property type="molecule type" value="Genomic_DNA"/>
</dbReference>
<dbReference type="InterPro" id="IPR000794">
    <property type="entry name" value="Beta-ketoacyl_synthase"/>
</dbReference>
<dbReference type="PROSITE" id="PS52004">
    <property type="entry name" value="KS3_2"/>
    <property type="match status" value="1"/>
</dbReference>
<dbReference type="InterPro" id="IPR014031">
    <property type="entry name" value="Ketoacyl_synth_C"/>
</dbReference>
<feature type="domain" description="Ketosynthase family 3 (KS3)" evidence="4">
    <location>
        <begin position="1"/>
        <end position="379"/>
    </location>
</feature>
<proteinExistence type="inferred from homology"/>
<comment type="similarity">
    <text evidence="1 3">Belongs to the thiolase-like superfamily. Beta-ketoacyl-ACP synthases family.</text>
</comment>
<gene>
    <name evidence="5" type="ORF">J2S42_000569</name>
</gene>
<organism evidence="5 6">
    <name type="scientific">Catenuloplanes indicus</name>
    <dbReference type="NCBI Taxonomy" id="137267"/>
    <lineage>
        <taxon>Bacteria</taxon>
        <taxon>Bacillati</taxon>
        <taxon>Actinomycetota</taxon>
        <taxon>Actinomycetes</taxon>
        <taxon>Micromonosporales</taxon>
        <taxon>Micromonosporaceae</taxon>
        <taxon>Catenuloplanes</taxon>
    </lineage>
</organism>
<keyword evidence="2 3" id="KW-0808">Transferase</keyword>
<dbReference type="GO" id="GO:0004315">
    <property type="term" value="F:3-oxoacyl-[acyl-carrier-protein] synthase activity"/>
    <property type="evidence" value="ECO:0007669"/>
    <property type="project" value="UniProtKB-EC"/>
</dbReference>
<evidence type="ECO:0000256" key="3">
    <source>
        <dbReference type="RuleBase" id="RU003694"/>
    </source>
</evidence>
<dbReference type="Proteomes" id="UP001240236">
    <property type="component" value="Unassembled WGS sequence"/>
</dbReference>
<evidence type="ECO:0000259" key="4">
    <source>
        <dbReference type="PROSITE" id="PS52004"/>
    </source>
</evidence>
<dbReference type="Pfam" id="PF00109">
    <property type="entry name" value="ketoacyl-synt"/>
    <property type="match status" value="1"/>
</dbReference>
<name>A0AAE4AUL7_9ACTN</name>